<dbReference type="GO" id="GO:0034097">
    <property type="term" value="P:response to cytokine"/>
    <property type="evidence" value="ECO:0007669"/>
    <property type="project" value="TreeGrafter"/>
</dbReference>
<dbReference type="InterPro" id="IPR014756">
    <property type="entry name" value="Ig_E-set"/>
</dbReference>
<dbReference type="PANTHER" id="PTHR24169:SF4">
    <property type="entry name" value="PROTO-ONCOGENE C-REL"/>
    <property type="match status" value="1"/>
</dbReference>
<feature type="compositionally biased region" description="Basic and acidic residues" evidence="1">
    <location>
        <begin position="15"/>
        <end position="27"/>
    </location>
</feature>
<keyword evidence="3" id="KW-1185">Reference proteome</keyword>
<proteinExistence type="predicted"/>
<dbReference type="GO" id="GO:0007249">
    <property type="term" value="P:canonical NF-kappaB signal transduction"/>
    <property type="evidence" value="ECO:0007669"/>
    <property type="project" value="TreeGrafter"/>
</dbReference>
<organism evidence="2 3">
    <name type="scientific">Myodes glareolus</name>
    <name type="common">Bank vole</name>
    <name type="synonym">Clethrionomys glareolus</name>
    <dbReference type="NCBI Taxonomy" id="447135"/>
    <lineage>
        <taxon>Eukaryota</taxon>
        <taxon>Metazoa</taxon>
        <taxon>Chordata</taxon>
        <taxon>Craniata</taxon>
        <taxon>Vertebrata</taxon>
        <taxon>Euteleostomi</taxon>
        <taxon>Mammalia</taxon>
        <taxon>Eutheria</taxon>
        <taxon>Euarchontoglires</taxon>
        <taxon>Glires</taxon>
        <taxon>Rodentia</taxon>
        <taxon>Myomorpha</taxon>
        <taxon>Muroidea</taxon>
        <taxon>Cricetidae</taxon>
        <taxon>Arvicolinae</taxon>
        <taxon>Myodes</taxon>
    </lineage>
</organism>
<feature type="region of interest" description="Disordered" evidence="1">
    <location>
        <begin position="1"/>
        <end position="33"/>
    </location>
</feature>
<dbReference type="SUPFAM" id="SSF81296">
    <property type="entry name" value="E set domains"/>
    <property type="match status" value="1"/>
</dbReference>
<evidence type="ECO:0000313" key="2">
    <source>
        <dbReference type="EMBL" id="KAK7834529.1"/>
    </source>
</evidence>
<dbReference type="AlphaFoldDB" id="A0AAW0K5D3"/>
<dbReference type="PANTHER" id="PTHR24169">
    <property type="entry name" value="NUCLEAR FACTOR NF-KAPPA-B PROTEIN"/>
    <property type="match status" value="1"/>
</dbReference>
<dbReference type="GO" id="GO:0005737">
    <property type="term" value="C:cytoplasm"/>
    <property type="evidence" value="ECO:0007669"/>
    <property type="project" value="InterPro"/>
</dbReference>
<dbReference type="GO" id="GO:0006954">
    <property type="term" value="P:inflammatory response"/>
    <property type="evidence" value="ECO:0007669"/>
    <property type="project" value="TreeGrafter"/>
</dbReference>
<dbReference type="GO" id="GO:0045087">
    <property type="term" value="P:innate immune response"/>
    <property type="evidence" value="ECO:0007669"/>
    <property type="project" value="TreeGrafter"/>
</dbReference>
<reference evidence="2 3" key="1">
    <citation type="journal article" date="2023" name="bioRxiv">
        <title>Conserved and derived expression patterns and positive selection on dental genes reveal complex evolutionary context of ever-growing rodent molars.</title>
        <authorList>
            <person name="Calamari Z.T."/>
            <person name="Song A."/>
            <person name="Cohen E."/>
            <person name="Akter M."/>
            <person name="Roy R.D."/>
            <person name="Hallikas O."/>
            <person name="Christensen M.M."/>
            <person name="Li P."/>
            <person name="Marangoni P."/>
            <person name="Jernvall J."/>
            <person name="Klein O.D."/>
        </authorList>
    </citation>
    <scope>NUCLEOTIDE SEQUENCE [LARGE SCALE GENOMIC DNA]</scope>
    <source>
        <strain evidence="2">V071</strain>
    </source>
</reference>
<sequence>MQLRRPSDQEVSESMDFRYLPDEKDAYGNKSKKQKTTLLFQKLMQDCAANFPERIRTMPSGSIGDGRFIKKEPNLFPHSTVLPEMPRSSGVSSQAEPYYSSSVPISSGLPHHPPAMASVVSPPTSWSAVTHPTSRSVSTNALSSFSAAALPSNSPGTLPFLEGPGMSDLSAPNACLYTDGLARMETSPMSPDGLYSISDVNMLSNRPVSVMTTSSGSMGDTENPRLVSINLENPSCNSRDLRHQMPAASMSTGTSSTSVFVSQPDAFNRSNFNCVENSLINEPGPSNDANSRNFVQNSQYSSIDTLQSEQLSDSLVYGFLDML</sequence>
<evidence type="ECO:0000256" key="1">
    <source>
        <dbReference type="SAM" id="MobiDB-lite"/>
    </source>
</evidence>
<dbReference type="InterPro" id="IPR000451">
    <property type="entry name" value="NFkB/Dor"/>
</dbReference>
<dbReference type="GO" id="GO:0038061">
    <property type="term" value="P:non-canonical NF-kappaB signal transduction"/>
    <property type="evidence" value="ECO:0007669"/>
    <property type="project" value="TreeGrafter"/>
</dbReference>
<accession>A0AAW0K5D3</accession>
<dbReference type="GO" id="GO:0005634">
    <property type="term" value="C:nucleus"/>
    <property type="evidence" value="ECO:0007669"/>
    <property type="project" value="TreeGrafter"/>
</dbReference>
<gene>
    <name evidence="2" type="ORF">U0070_017715</name>
</gene>
<dbReference type="GO" id="GO:0045944">
    <property type="term" value="P:positive regulation of transcription by RNA polymerase II"/>
    <property type="evidence" value="ECO:0007669"/>
    <property type="project" value="TreeGrafter"/>
</dbReference>
<dbReference type="GO" id="GO:0033554">
    <property type="term" value="P:cellular response to stress"/>
    <property type="evidence" value="ECO:0007669"/>
    <property type="project" value="TreeGrafter"/>
</dbReference>
<comment type="caution">
    <text evidence="2">The sequence shown here is derived from an EMBL/GenBank/DDBJ whole genome shotgun (WGS) entry which is preliminary data.</text>
</comment>
<name>A0AAW0K5D3_MYOGA</name>
<dbReference type="EMBL" id="JBBHLL010000004">
    <property type="protein sequence ID" value="KAK7834529.1"/>
    <property type="molecule type" value="Genomic_DNA"/>
</dbReference>
<evidence type="ECO:0000313" key="3">
    <source>
        <dbReference type="Proteomes" id="UP001488838"/>
    </source>
</evidence>
<dbReference type="GO" id="GO:0000981">
    <property type="term" value="F:DNA-binding transcription factor activity, RNA polymerase II-specific"/>
    <property type="evidence" value="ECO:0007669"/>
    <property type="project" value="TreeGrafter"/>
</dbReference>
<protein>
    <submittedName>
        <fullName evidence="2">Uncharacterized protein</fullName>
    </submittedName>
</protein>
<dbReference type="Proteomes" id="UP001488838">
    <property type="component" value="Unassembled WGS sequence"/>
</dbReference>
<dbReference type="GO" id="GO:0000978">
    <property type="term" value="F:RNA polymerase II cis-regulatory region sequence-specific DNA binding"/>
    <property type="evidence" value="ECO:0007669"/>
    <property type="project" value="TreeGrafter"/>
</dbReference>